<accession>A0A8K0E375</accession>
<feature type="compositionally biased region" description="Basic and acidic residues" evidence="1">
    <location>
        <begin position="19"/>
        <end position="41"/>
    </location>
</feature>
<dbReference type="AlphaFoldDB" id="A0A8K0E375"/>
<evidence type="ECO:0000313" key="3">
    <source>
        <dbReference type="Proteomes" id="UP000796880"/>
    </source>
</evidence>
<evidence type="ECO:0000313" key="2">
    <source>
        <dbReference type="EMBL" id="KAF3442325.1"/>
    </source>
</evidence>
<name>A0A8K0E375_9ROSA</name>
<feature type="region of interest" description="Disordered" evidence="1">
    <location>
        <begin position="15"/>
        <end position="86"/>
    </location>
</feature>
<evidence type="ECO:0000256" key="1">
    <source>
        <dbReference type="SAM" id="MobiDB-lite"/>
    </source>
</evidence>
<protein>
    <submittedName>
        <fullName evidence="2">Uncharacterized protein</fullName>
    </submittedName>
</protein>
<reference evidence="2" key="1">
    <citation type="submission" date="2020-03" db="EMBL/GenBank/DDBJ databases">
        <title>A high-quality chromosome-level genome assembly of a woody plant with both climbing and erect habits, Rhamnella rubrinervis.</title>
        <authorList>
            <person name="Lu Z."/>
            <person name="Yang Y."/>
            <person name="Zhu X."/>
            <person name="Sun Y."/>
        </authorList>
    </citation>
    <scope>NUCLEOTIDE SEQUENCE</scope>
    <source>
        <strain evidence="2">BYM</strain>
        <tissue evidence="2">Leaf</tissue>
    </source>
</reference>
<proteinExistence type="predicted"/>
<gene>
    <name evidence="2" type="ORF">FNV43_RR16241</name>
</gene>
<organism evidence="2 3">
    <name type="scientific">Rhamnella rubrinervis</name>
    <dbReference type="NCBI Taxonomy" id="2594499"/>
    <lineage>
        <taxon>Eukaryota</taxon>
        <taxon>Viridiplantae</taxon>
        <taxon>Streptophyta</taxon>
        <taxon>Embryophyta</taxon>
        <taxon>Tracheophyta</taxon>
        <taxon>Spermatophyta</taxon>
        <taxon>Magnoliopsida</taxon>
        <taxon>eudicotyledons</taxon>
        <taxon>Gunneridae</taxon>
        <taxon>Pentapetalae</taxon>
        <taxon>rosids</taxon>
        <taxon>fabids</taxon>
        <taxon>Rosales</taxon>
        <taxon>Rhamnaceae</taxon>
        <taxon>rhamnoid group</taxon>
        <taxon>Rhamneae</taxon>
        <taxon>Rhamnella</taxon>
    </lineage>
</organism>
<keyword evidence="3" id="KW-1185">Reference proteome</keyword>
<dbReference type="EMBL" id="VOIH02000007">
    <property type="protein sequence ID" value="KAF3442325.1"/>
    <property type="molecule type" value="Genomic_DNA"/>
</dbReference>
<comment type="caution">
    <text evidence="2">The sequence shown here is derived from an EMBL/GenBank/DDBJ whole genome shotgun (WGS) entry which is preliminary data.</text>
</comment>
<feature type="compositionally biased region" description="Basic and acidic residues" evidence="1">
    <location>
        <begin position="69"/>
        <end position="86"/>
    </location>
</feature>
<dbReference type="Proteomes" id="UP000796880">
    <property type="component" value="Unassembled WGS sequence"/>
</dbReference>
<sequence length="86" mass="9464">MISAEVAISTLRIASADPNRNDELRRRSLDSLKELRSKPCADGDTESGQSSEMTRTAVRKANCSLSPLESERRDPAGTDLESERID</sequence>